<evidence type="ECO:0000313" key="2">
    <source>
        <dbReference type="Proteomes" id="UP001208649"/>
    </source>
</evidence>
<dbReference type="SUPFAM" id="SSF53474">
    <property type="entry name" value="alpha/beta-Hydrolases"/>
    <property type="match status" value="1"/>
</dbReference>
<dbReference type="Gene3D" id="3.40.50.1820">
    <property type="entry name" value="alpha/beta hydrolase"/>
    <property type="match status" value="1"/>
</dbReference>
<dbReference type="Proteomes" id="UP001208649">
    <property type="component" value="Unassembled WGS sequence"/>
</dbReference>
<evidence type="ECO:0000313" key="1">
    <source>
        <dbReference type="EMBL" id="MCU7616238.1"/>
    </source>
</evidence>
<proteinExistence type="predicted"/>
<accession>A0ABT2W2T7</accession>
<evidence type="ECO:0008006" key="3">
    <source>
        <dbReference type="Google" id="ProtNLM"/>
    </source>
</evidence>
<dbReference type="InterPro" id="IPR029058">
    <property type="entry name" value="AB_hydrolase_fold"/>
</dbReference>
<sequence>MITKEKEKYDDEYLVSTLSGFTNHHQYVNGTQLHFVSGGQGSTLILLPGWPQLGGATIKSCQF</sequence>
<dbReference type="EMBL" id="JAOTEM010000001">
    <property type="protein sequence ID" value="MCU7616238.1"/>
    <property type="molecule type" value="Genomic_DNA"/>
</dbReference>
<dbReference type="RefSeq" id="WP_263001692.1">
    <property type="nucleotide sequence ID" value="NZ_JAOTEM010000001.1"/>
</dbReference>
<protein>
    <recommendedName>
        <fullName evidence="3">Alpha/beta hydrolase</fullName>
    </recommendedName>
</protein>
<reference evidence="2" key="1">
    <citation type="submission" date="2023-07" db="EMBL/GenBank/DDBJ databases">
        <title>Chryseobacterium sp. strain PBS4-4 Genome sequencing and assembly.</title>
        <authorList>
            <person name="Jung Y."/>
        </authorList>
    </citation>
    <scope>NUCLEOTIDE SEQUENCE [LARGE SCALE GENOMIC DNA]</scope>
    <source>
        <strain evidence="2">PBS4-4</strain>
    </source>
</reference>
<name>A0ABT2W2T7_9FLAO</name>
<organism evidence="1 2">
    <name type="scientific">Chryseobacterium edaphi</name>
    <dbReference type="NCBI Taxonomy" id="2976532"/>
    <lineage>
        <taxon>Bacteria</taxon>
        <taxon>Pseudomonadati</taxon>
        <taxon>Bacteroidota</taxon>
        <taxon>Flavobacteriia</taxon>
        <taxon>Flavobacteriales</taxon>
        <taxon>Weeksellaceae</taxon>
        <taxon>Chryseobacterium group</taxon>
        <taxon>Chryseobacterium</taxon>
    </lineage>
</organism>
<gene>
    <name evidence="1" type="ORF">NZ698_03445</name>
</gene>
<comment type="caution">
    <text evidence="1">The sequence shown here is derived from an EMBL/GenBank/DDBJ whole genome shotgun (WGS) entry which is preliminary data.</text>
</comment>
<keyword evidence="2" id="KW-1185">Reference proteome</keyword>